<feature type="domain" description="Tr-type G" evidence="5">
    <location>
        <begin position="4"/>
        <end position="200"/>
    </location>
</feature>
<dbReference type="SUPFAM" id="SSF52540">
    <property type="entry name" value="P-loop containing nucleoside triphosphate hydrolases"/>
    <property type="match status" value="1"/>
</dbReference>
<dbReference type="Gene3D" id="2.40.50.250">
    <property type="entry name" value="bipa protein"/>
    <property type="match status" value="1"/>
</dbReference>
<dbReference type="Pfam" id="PF03144">
    <property type="entry name" value="GTP_EFTU_D2"/>
    <property type="match status" value="1"/>
</dbReference>
<protein>
    <recommendedName>
        <fullName evidence="3">Large ribosomal subunit assembly factor BipA</fullName>
        <ecNumber evidence="3">3.6.5.-</ecNumber>
    </recommendedName>
    <alternativeName>
        <fullName evidence="3">GTP-binding protein BipA</fullName>
    </alternativeName>
</protein>
<sequence>MTRQKIINIAVIAHVDAGKSTLVDAFLKQSGVFRENQEMIEQVMDSNDQERERGITIYSKNLSIQYHDIKINIVDTPGHADFSSEVERIMKTVDTVILLVDSSEGPMPQTRFVLHKALELGLRPILFINKIDKKDQRALEVVDEVLELFIELGANDEQLEFPTLFGIAKNGIAQFNMETASENLNPLFETIVTQVGTYPVELANQPLLMQVSTLAYDSFIGRLGIGRIYEGSIKEGQTVAISRHGVVKNARISKLMVYQGLKRVAVGEAYAGDIITFAGIDDIVIGDTISDPNNVRAMDTIHIEEPTMSMNFLVNTSPFAGKVGKFVTSRNIKERLERELEVNVGLKVEPLENSTVEGFKVLGRGELHLSVLIETMRREGFELGISKPEVVMHNDSQGNLVEPMEKLIINVPVEYSGTVINKLNQRKGLMLDMDSDGVRDKVTYNIPLRSLLGFRSEFTNDTHGEGIMVRSANGFEPYKGEIESRLNGVLVSMANGKTLAYALGNLEERGILFVGPQTEVYEGMIVGQHSRDNDLDVNPTTAKKLTNTRSSGTDDSIKLTPFKKMTLEQALEYIQWDELVEVTPVDIRLRKKWLTQNERKQHRNDKK</sequence>
<dbReference type="Pfam" id="PF00009">
    <property type="entry name" value="GTP_EFTU"/>
    <property type="match status" value="1"/>
</dbReference>
<comment type="subunit">
    <text evidence="3">Monomer.</text>
</comment>
<dbReference type="InterPro" id="IPR000640">
    <property type="entry name" value="EFG_V-like"/>
</dbReference>
<dbReference type="PROSITE" id="PS51722">
    <property type="entry name" value="G_TR_2"/>
    <property type="match status" value="1"/>
</dbReference>
<dbReference type="STRING" id="1399797.GCA_000518285_01142"/>
<keyword evidence="3" id="KW-0694">RNA-binding</keyword>
<dbReference type="InterPro" id="IPR042116">
    <property type="entry name" value="TypA/BipA_C"/>
</dbReference>
<dbReference type="GO" id="GO:0000027">
    <property type="term" value="P:ribosomal large subunit assembly"/>
    <property type="evidence" value="ECO:0007669"/>
    <property type="project" value="UniProtKB-UniRule"/>
</dbReference>
<dbReference type="GO" id="GO:0019843">
    <property type="term" value="F:rRNA binding"/>
    <property type="evidence" value="ECO:0007669"/>
    <property type="project" value="UniProtKB-KW"/>
</dbReference>
<dbReference type="CDD" id="cd03710">
    <property type="entry name" value="BipA_TypA_C"/>
    <property type="match status" value="1"/>
</dbReference>
<dbReference type="SUPFAM" id="SSF54980">
    <property type="entry name" value="EF-G C-terminal domain-like"/>
    <property type="match status" value="2"/>
</dbReference>
<dbReference type="Gene3D" id="2.40.30.10">
    <property type="entry name" value="Translation factors"/>
    <property type="match status" value="1"/>
</dbReference>
<dbReference type="CDD" id="cd16263">
    <property type="entry name" value="BipA_III"/>
    <property type="match status" value="1"/>
</dbReference>
<dbReference type="CDD" id="cd03691">
    <property type="entry name" value="BipA_TypA_II"/>
    <property type="match status" value="1"/>
</dbReference>
<keyword evidence="2 3" id="KW-0342">GTP-binding</keyword>
<dbReference type="CDD" id="cd01891">
    <property type="entry name" value="TypA_BipA"/>
    <property type="match status" value="1"/>
</dbReference>
<dbReference type="PROSITE" id="PS00301">
    <property type="entry name" value="G_TR_1"/>
    <property type="match status" value="1"/>
</dbReference>
<gene>
    <name evidence="6" type="primary">typA</name>
    <name evidence="3" type="synonym">bipA</name>
    <name evidence="6" type="ORF">ELUCI_v1c08610</name>
</gene>
<dbReference type="Pfam" id="PF21018">
    <property type="entry name" value="BipA_C"/>
    <property type="match status" value="1"/>
</dbReference>
<dbReference type="GO" id="GO:0000049">
    <property type="term" value="F:tRNA binding"/>
    <property type="evidence" value="ECO:0007669"/>
    <property type="project" value="UniProtKB-KW"/>
</dbReference>
<dbReference type="Gene3D" id="3.40.50.300">
    <property type="entry name" value="P-loop containing nucleotide triphosphate hydrolases"/>
    <property type="match status" value="1"/>
</dbReference>
<feature type="compositionally biased region" description="Polar residues" evidence="4">
    <location>
        <begin position="538"/>
        <end position="554"/>
    </location>
</feature>
<dbReference type="NCBIfam" id="TIGR00231">
    <property type="entry name" value="small_GTP"/>
    <property type="match status" value="1"/>
</dbReference>
<keyword evidence="3" id="KW-0378">Hydrolase</keyword>
<comment type="caution">
    <text evidence="6">The sequence shown here is derived from an EMBL/GenBank/DDBJ whole genome shotgun (WGS) entry which is preliminary data.</text>
</comment>
<feature type="binding site" evidence="3">
    <location>
        <begin position="129"/>
        <end position="132"/>
    </location>
    <ligand>
        <name>GTP</name>
        <dbReference type="ChEBI" id="CHEBI:37565"/>
    </ligand>
</feature>
<dbReference type="InterPro" id="IPR047042">
    <property type="entry name" value="BipA_II"/>
</dbReference>
<dbReference type="PANTHER" id="PTHR42908">
    <property type="entry name" value="TRANSLATION ELONGATION FACTOR-RELATED"/>
    <property type="match status" value="1"/>
</dbReference>
<dbReference type="FunFam" id="3.30.70.870:FF:000003">
    <property type="entry name" value="GTP-binding protein TypA"/>
    <property type="match status" value="1"/>
</dbReference>
<feature type="binding site" evidence="3">
    <location>
        <begin position="16"/>
        <end position="21"/>
    </location>
    <ligand>
        <name>GTP</name>
        <dbReference type="ChEBI" id="CHEBI:37565"/>
    </ligand>
</feature>
<keyword evidence="3" id="KW-0963">Cytoplasm</keyword>
<dbReference type="AlphaFoldDB" id="A0A2S5R9S7"/>
<keyword evidence="3" id="KW-0820">tRNA-binding</keyword>
<dbReference type="PANTHER" id="PTHR42908:SF8">
    <property type="entry name" value="TR-TYPE G DOMAIN-CONTAINING PROTEIN"/>
    <property type="match status" value="1"/>
</dbReference>
<keyword evidence="3" id="KW-0699">rRNA-binding</keyword>
<proteinExistence type="inferred from homology"/>
<dbReference type="InterPro" id="IPR009000">
    <property type="entry name" value="Transl_B-barrel_sf"/>
</dbReference>
<dbReference type="InterPro" id="IPR047043">
    <property type="entry name" value="BipA_III"/>
</dbReference>
<name>A0A2S5R9S7_9MOLU</name>
<dbReference type="FunFam" id="3.40.50.300:FF:000055">
    <property type="entry name" value="GTP-binding protein TypA"/>
    <property type="match status" value="1"/>
</dbReference>
<dbReference type="GO" id="GO:1990904">
    <property type="term" value="C:ribonucleoprotein complex"/>
    <property type="evidence" value="ECO:0007669"/>
    <property type="project" value="TreeGrafter"/>
</dbReference>
<dbReference type="Pfam" id="PF00679">
    <property type="entry name" value="EFG_C"/>
    <property type="match status" value="1"/>
</dbReference>
<evidence type="ECO:0000256" key="1">
    <source>
        <dbReference type="ARBA" id="ARBA00022741"/>
    </source>
</evidence>
<dbReference type="InterPro" id="IPR000795">
    <property type="entry name" value="T_Tr_GTP-bd_dom"/>
</dbReference>
<dbReference type="InterPro" id="IPR035651">
    <property type="entry name" value="BipA_V"/>
</dbReference>
<dbReference type="FunFam" id="3.30.70.240:FF:000002">
    <property type="entry name" value="GTP-binding protein TypA"/>
    <property type="match status" value="1"/>
</dbReference>
<dbReference type="InterPro" id="IPR035647">
    <property type="entry name" value="EFG_III/V"/>
</dbReference>
<dbReference type="Gene3D" id="3.30.70.240">
    <property type="match status" value="1"/>
</dbReference>
<dbReference type="GO" id="GO:0043022">
    <property type="term" value="F:ribosome binding"/>
    <property type="evidence" value="ECO:0007669"/>
    <property type="project" value="UniProtKB-UniRule"/>
</dbReference>
<comment type="similarity">
    <text evidence="3">Belongs to the TRAFAC class translation factor GTPase superfamily. Classic translation factor GTPase family. BipA subfamily.</text>
</comment>
<dbReference type="EMBL" id="PHNE01000006">
    <property type="protein sequence ID" value="PPE04081.1"/>
    <property type="molecule type" value="Genomic_DNA"/>
</dbReference>
<dbReference type="HAMAP" id="MF_00849">
    <property type="entry name" value="BipA"/>
    <property type="match status" value="1"/>
</dbReference>
<dbReference type="InterPro" id="IPR004161">
    <property type="entry name" value="EFTu-like_2"/>
</dbReference>
<reference evidence="6 7" key="1">
    <citation type="submission" date="2017-11" db="EMBL/GenBank/DDBJ databases">
        <title>Genome sequence of Entomoplasma lucivorax PIPN-2 (ATCC 49196).</title>
        <authorList>
            <person name="Lo W.-S."/>
            <person name="Gasparich G.E."/>
            <person name="Kuo C.-H."/>
        </authorList>
    </citation>
    <scope>NUCLEOTIDE SEQUENCE [LARGE SCALE GENOMIC DNA]</scope>
    <source>
        <strain evidence="6 7">PIPN-2</strain>
    </source>
</reference>
<dbReference type="GO" id="GO:0005525">
    <property type="term" value="F:GTP binding"/>
    <property type="evidence" value="ECO:0007669"/>
    <property type="project" value="UniProtKB-UniRule"/>
</dbReference>
<dbReference type="SUPFAM" id="SSF50447">
    <property type="entry name" value="Translation proteins"/>
    <property type="match status" value="1"/>
</dbReference>
<accession>A0A2S5R9S7</accession>
<dbReference type="Gene3D" id="3.30.70.870">
    <property type="entry name" value="Elongation Factor G (Translational Gtpase), domain 3"/>
    <property type="match status" value="1"/>
</dbReference>
<evidence type="ECO:0000256" key="3">
    <source>
        <dbReference type="HAMAP-Rule" id="MF_00849"/>
    </source>
</evidence>
<dbReference type="GO" id="GO:0005829">
    <property type="term" value="C:cytosol"/>
    <property type="evidence" value="ECO:0007669"/>
    <property type="project" value="TreeGrafter"/>
</dbReference>
<organism evidence="6 7">
    <name type="scientific">Williamsoniiplasma lucivorax</name>
    <dbReference type="NCBI Taxonomy" id="209274"/>
    <lineage>
        <taxon>Bacteria</taxon>
        <taxon>Bacillati</taxon>
        <taxon>Mycoplasmatota</taxon>
        <taxon>Mollicutes</taxon>
        <taxon>Entomoplasmatales</taxon>
        <taxon>Williamsoniiplasma</taxon>
    </lineage>
</organism>
<dbReference type="InterPro" id="IPR047041">
    <property type="entry name" value="BipA_GTP-bd_dom"/>
</dbReference>
<keyword evidence="1 3" id="KW-0547">Nucleotide-binding</keyword>
<dbReference type="GO" id="GO:0003924">
    <property type="term" value="F:GTPase activity"/>
    <property type="evidence" value="ECO:0007669"/>
    <property type="project" value="UniProtKB-UniRule"/>
</dbReference>
<dbReference type="NCBIfam" id="TIGR01394">
    <property type="entry name" value="TypA_BipA"/>
    <property type="match status" value="1"/>
</dbReference>
<dbReference type="InterPro" id="IPR031157">
    <property type="entry name" value="G_TR_CS"/>
</dbReference>
<dbReference type="InterPro" id="IPR005225">
    <property type="entry name" value="Small_GTP-bd"/>
</dbReference>
<dbReference type="RefSeq" id="WP_028127124.1">
    <property type="nucleotide sequence ID" value="NZ_PHNE01000006.1"/>
</dbReference>
<comment type="function">
    <text evidence="3">A 50S ribosomal subunit assembly protein with GTPase activity, required for 50S subunit assembly at low temperatures, may also play a role in translation. Binds GTP and analogs. Binds the 70S ribosome between the 30S and 50S subunits, in a similar position as ribosome-bound EF-G; it contacts a number of ribosomal proteins, both rRNAs and the A-site tRNA.</text>
</comment>
<comment type="subcellular location">
    <subcellularLocation>
        <location evidence="3">Cytoplasm</location>
    </subcellularLocation>
    <text evidence="3">Binds to ribosomes.</text>
</comment>
<dbReference type="PRINTS" id="PR00315">
    <property type="entry name" value="ELONGATNFCT"/>
</dbReference>
<dbReference type="InterPro" id="IPR027417">
    <property type="entry name" value="P-loop_NTPase"/>
</dbReference>
<dbReference type="InterPro" id="IPR048876">
    <property type="entry name" value="BipA_C"/>
</dbReference>
<evidence type="ECO:0000256" key="4">
    <source>
        <dbReference type="SAM" id="MobiDB-lite"/>
    </source>
</evidence>
<feature type="region of interest" description="Disordered" evidence="4">
    <location>
        <begin position="535"/>
        <end position="555"/>
    </location>
</feature>
<evidence type="ECO:0000313" key="7">
    <source>
        <dbReference type="Proteomes" id="UP000237865"/>
    </source>
</evidence>
<evidence type="ECO:0000259" key="5">
    <source>
        <dbReference type="PROSITE" id="PS51722"/>
    </source>
</evidence>
<evidence type="ECO:0000256" key="2">
    <source>
        <dbReference type="ARBA" id="ARBA00023134"/>
    </source>
</evidence>
<keyword evidence="7" id="KW-1185">Reference proteome</keyword>
<dbReference type="EC" id="3.6.5.-" evidence="3"/>
<comment type="catalytic activity">
    <reaction evidence="3">
        <text>GTP + H2O = GDP + phosphate + H(+)</text>
        <dbReference type="Rhea" id="RHEA:19669"/>
        <dbReference type="ChEBI" id="CHEBI:15377"/>
        <dbReference type="ChEBI" id="CHEBI:15378"/>
        <dbReference type="ChEBI" id="CHEBI:37565"/>
        <dbReference type="ChEBI" id="CHEBI:43474"/>
        <dbReference type="ChEBI" id="CHEBI:58189"/>
    </reaction>
</comment>
<dbReference type="InterPro" id="IPR006298">
    <property type="entry name" value="BipA"/>
</dbReference>
<evidence type="ECO:0000313" key="6">
    <source>
        <dbReference type="EMBL" id="PPE04081.1"/>
    </source>
</evidence>
<keyword evidence="3" id="KW-0690">Ribosome biogenesis</keyword>
<dbReference type="FunFam" id="2.40.50.250:FF:000001">
    <property type="entry name" value="GTP-binding protein TypA"/>
    <property type="match status" value="1"/>
</dbReference>
<dbReference type="Proteomes" id="UP000237865">
    <property type="component" value="Unassembled WGS sequence"/>
</dbReference>
<dbReference type="SMART" id="SM00838">
    <property type="entry name" value="EFG_C"/>
    <property type="match status" value="1"/>
</dbReference>